<feature type="domain" description="GST C-terminal" evidence="2">
    <location>
        <begin position="83"/>
        <end position="206"/>
    </location>
</feature>
<dbReference type="SUPFAM" id="SSF52833">
    <property type="entry name" value="Thioredoxin-like"/>
    <property type="match status" value="1"/>
</dbReference>
<dbReference type="Proteomes" id="UP001595776">
    <property type="component" value="Unassembled WGS sequence"/>
</dbReference>
<dbReference type="InterPro" id="IPR004045">
    <property type="entry name" value="Glutathione_S-Trfase_N"/>
</dbReference>
<dbReference type="EMBL" id="JBHSCR010000004">
    <property type="protein sequence ID" value="MFC4347726.1"/>
    <property type="molecule type" value="Genomic_DNA"/>
</dbReference>
<dbReference type="CDD" id="cd00570">
    <property type="entry name" value="GST_N_family"/>
    <property type="match status" value="1"/>
</dbReference>
<evidence type="ECO:0000259" key="2">
    <source>
        <dbReference type="PROSITE" id="PS50405"/>
    </source>
</evidence>
<dbReference type="InterPro" id="IPR040079">
    <property type="entry name" value="Glutathione_S-Trfase"/>
</dbReference>
<dbReference type="Pfam" id="PF13417">
    <property type="entry name" value="GST_N_3"/>
    <property type="match status" value="1"/>
</dbReference>
<protein>
    <submittedName>
        <fullName evidence="3">Glutathione S-transferase family protein</fullName>
    </submittedName>
</protein>
<evidence type="ECO:0000313" key="4">
    <source>
        <dbReference type="Proteomes" id="UP001595776"/>
    </source>
</evidence>
<organism evidence="3 4">
    <name type="scientific">Kordiimonas lipolytica</name>
    <dbReference type="NCBI Taxonomy" id="1662421"/>
    <lineage>
        <taxon>Bacteria</taxon>
        <taxon>Pseudomonadati</taxon>
        <taxon>Pseudomonadota</taxon>
        <taxon>Alphaproteobacteria</taxon>
        <taxon>Kordiimonadales</taxon>
        <taxon>Kordiimonadaceae</taxon>
        <taxon>Kordiimonas</taxon>
    </lineage>
</organism>
<dbReference type="InterPro" id="IPR004046">
    <property type="entry name" value="GST_C"/>
</dbReference>
<dbReference type="Gene3D" id="3.40.30.10">
    <property type="entry name" value="Glutaredoxin"/>
    <property type="match status" value="1"/>
</dbReference>
<sequence>MSKPLLISIPQSNVGRSVQMLMEEKSVAYDFQVARPHSDEVNAIHPLGKVPVFRHGELTLCESEAMARYIDKVFDGPKFFPEDPAVCAKVDQWVSLHNTTFDISMIRQYALGYILPKMAGEEPNRAQIDGALPLMKKHLAVLNDALANGHLVGDSLTYADLAVFPTLNYLPGFPESAEMLKDCPNITAFLEAMNGRDSAKKTVVQR</sequence>
<evidence type="ECO:0000259" key="1">
    <source>
        <dbReference type="PROSITE" id="PS50404"/>
    </source>
</evidence>
<comment type="caution">
    <text evidence="3">The sequence shown here is derived from an EMBL/GenBank/DDBJ whole genome shotgun (WGS) entry which is preliminary data.</text>
</comment>
<name>A0ABV8UA84_9PROT</name>
<dbReference type="SFLD" id="SFLDG00358">
    <property type="entry name" value="Main_(cytGST)"/>
    <property type="match status" value="1"/>
</dbReference>
<keyword evidence="4" id="KW-1185">Reference proteome</keyword>
<feature type="domain" description="GST N-terminal" evidence="1">
    <location>
        <begin position="2"/>
        <end position="78"/>
    </location>
</feature>
<dbReference type="PROSITE" id="PS50405">
    <property type="entry name" value="GST_CTER"/>
    <property type="match status" value="1"/>
</dbReference>
<dbReference type="InterPro" id="IPR036249">
    <property type="entry name" value="Thioredoxin-like_sf"/>
</dbReference>
<dbReference type="RefSeq" id="WP_082719951.1">
    <property type="nucleotide sequence ID" value="NZ_JBHSCR010000004.1"/>
</dbReference>
<evidence type="ECO:0000313" key="3">
    <source>
        <dbReference type="EMBL" id="MFC4347726.1"/>
    </source>
</evidence>
<dbReference type="Pfam" id="PF00043">
    <property type="entry name" value="GST_C"/>
    <property type="match status" value="1"/>
</dbReference>
<accession>A0ABV8UA84</accession>
<dbReference type="CDD" id="cd00299">
    <property type="entry name" value="GST_C_family"/>
    <property type="match status" value="1"/>
</dbReference>
<dbReference type="Gene3D" id="1.20.1050.10">
    <property type="match status" value="1"/>
</dbReference>
<reference evidence="4" key="1">
    <citation type="journal article" date="2019" name="Int. J. Syst. Evol. Microbiol.">
        <title>The Global Catalogue of Microorganisms (GCM) 10K type strain sequencing project: providing services to taxonomists for standard genome sequencing and annotation.</title>
        <authorList>
            <consortium name="The Broad Institute Genomics Platform"/>
            <consortium name="The Broad Institute Genome Sequencing Center for Infectious Disease"/>
            <person name="Wu L."/>
            <person name="Ma J."/>
        </authorList>
    </citation>
    <scope>NUCLEOTIDE SEQUENCE [LARGE SCALE GENOMIC DNA]</scope>
    <source>
        <strain evidence="4">CGMCC 1.15304</strain>
    </source>
</reference>
<dbReference type="PANTHER" id="PTHR44051">
    <property type="entry name" value="GLUTATHIONE S-TRANSFERASE-RELATED"/>
    <property type="match status" value="1"/>
</dbReference>
<dbReference type="InterPro" id="IPR036282">
    <property type="entry name" value="Glutathione-S-Trfase_C_sf"/>
</dbReference>
<dbReference type="SUPFAM" id="SSF47616">
    <property type="entry name" value="GST C-terminal domain-like"/>
    <property type="match status" value="1"/>
</dbReference>
<dbReference type="SFLD" id="SFLDS00019">
    <property type="entry name" value="Glutathione_Transferase_(cytos"/>
    <property type="match status" value="1"/>
</dbReference>
<dbReference type="PROSITE" id="PS50404">
    <property type="entry name" value="GST_NTER"/>
    <property type="match status" value="1"/>
</dbReference>
<dbReference type="PANTHER" id="PTHR44051:SF8">
    <property type="entry name" value="GLUTATHIONE S-TRANSFERASE GSTA"/>
    <property type="match status" value="1"/>
</dbReference>
<dbReference type="InterPro" id="IPR010987">
    <property type="entry name" value="Glutathione-S-Trfase_C-like"/>
</dbReference>
<gene>
    <name evidence="3" type="ORF">ACFO5Q_07710</name>
</gene>
<proteinExistence type="predicted"/>